<accession>A0A0A3HWH1</accession>
<dbReference type="InterPro" id="IPR012337">
    <property type="entry name" value="RNaseH-like_sf"/>
</dbReference>
<dbReference type="PANTHER" id="PTHR30231">
    <property type="entry name" value="DNA POLYMERASE III SUBUNIT EPSILON"/>
    <property type="match status" value="1"/>
</dbReference>
<evidence type="ECO:0000256" key="3">
    <source>
        <dbReference type="ARBA" id="ARBA00022839"/>
    </source>
</evidence>
<dbReference type="Proteomes" id="UP000030408">
    <property type="component" value="Unassembled WGS sequence"/>
</dbReference>
<dbReference type="CDD" id="cd06127">
    <property type="entry name" value="DEDDh"/>
    <property type="match status" value="1"/>
</dbReference>
<dbReference type="SMART" id="SM00479">
    <property type="entry name" value="EXOIII"/>
    <property type="match status" value="1"/>
</dbReference>
<dbReference type="InterPro" id="IPR036397">
    <property type="entry name" value="RNaseH_sf"/>
</dbReference>
<keyword evidence="1" id="KW-0540">Nuclease</keyword>
<dbReference type="GO" id="GO:0003887">
    <property type="term" value="F:DNA-directed DNA polymerase activity"/>
    <property type="evidence" value="ECO:0007669"/>
    <property type="project" value="InterPro"/>
</dbReference>
<dbReference type="GO" id="GO:0005829">
    <property type="term" value="C:cytosol"/>
    <property type="evidence" value="ECO:0007669"/>
    <property type="project" value="TreeGrafter"/>
</dbReference>
<dbReference type="InterPro" id="IPR013520">
    <property type="entry name" value="Ribonucl_H"/>
</dbReference>
<dbReference type="Gene3D" id="3.30.420.10">
    <property type="entry name" value="Ribonuclease H-like superfamily/Ribonuclease H"/>
    <property type="match status" value="1"/>
</dbReference>
<dbReference type="PANTHER" id="PTHR30231:SF4">
    <property type="entry name" value="PROTEIN NEN2"/>
    <property type="match status" value="1"/>
</dbReference>
<comment type="caution">
    <text evidence="5">The sequence shown here is derived from an EMBL/GenBank/DDBJ whole genome shotgun (WGS) entry which is preliminary data.</text>
</comment>
<evidence type="ECO:0000259" key="4">
    <source>
        <dbReference type="SMART" id="SM00479"/>
    </source>
</evidence>
<keyword evidence="6" id="KW-1185">Reference proteome</keyword>
<organism evidence="5 6">
    <name type="scientific">Ureibacillus sinduriensis BLB-1 = JCM 15800</name>
    <dbReference type="NCBI Taxonomy" id="1384057"/>
    <lineage>
        <taxon>Bacteria</taxon>
        <taxon>Bacillati</taxon>
        <taxon>Bacillota</taxon>
        <taxon>Bacilli</taxon>
        <taxon>Bacillales</taxon>
        <taxon>Caryophanaceae</taxon>
        <taxon>Ureibacillus</taxon>
    </lineage>
</organism>
<evidence type="ECO:0000256" key="2">
    <source>
        <dbReference type="ARBA" id="ARBA00022801"/>
    </source>
</evidence>
<dbReference type="GO" id="GO:0006260">
    <property type="term" value="P:DNA replication"/>
    <property type="evidence" value="ECO:0007669"/>
    <property type="project" value="InterPro"/>
</dbReference>
<gene>
    <name evidence="5" type="ORF">CD33_16565</name>
</gene>
<reference evidence="5 6" key="1">
    <citation type="submission" date="2014-02" db="EMBL/GenBank/DDBJ databases">
        <title>Draft genome sequence of Lysinibacillus sinduriensis JCM 15800.</title>
        <authorList>
            <person name="Zhang F."/>
            <person name="Wang G."/>
            <person name="Zhang L."/>
        </authorList>
    </citation>
    <scope>NUCLEOTIDE SEQUENCE [LARGE SCALE GENOMIC DNA]</scope>
    <source>
        <strain evidence="5 6">JCM 15800</strain>
    </source>
</reference>
<dbReference type="OrthoDB" id="9804290at2"/>
<protein>
    <submittedName>
        <fullName evidence="5">Exonuclease</fullName>
    </submittedName>
</protein>
<dbReference type="GO" id="GO:0008408">
    <property type="term" value="F:3'-5' exonuclease activity"/>
    <property type="evidence" value="ECO:0007669"/>
    <property type="project" value="TreeGrafter"/>
</dbReference>
<dbReference type="NCBIfam" id="TIGR00573">
    <property type="entry name" value="dnaq"/>
    <property type="match status" value="1"/>
</dbReference>
<dbReference type="SUPFAM" id="SSF53098">
    <property type="entry name" value="Ribonuclease H-like"/>
    <property type="match status" value="1"/>
</dbReference>
<keyword evidence="3 5" id="KW-0269">Exonuclease</keyword>
<dbReference type="InterPro" id="IPR006054">
    <property type="entry name" value="DnaQ"/>
</dbReference>
<dbReference type="eggNOG" id="COG0847">
    <property type="taxonomic scope" value="Bacteria"/>
</dbReference>
<keyword evidence="2" id="KW-0378">Hydrolase</keyword>
<dbReference type="RefSeq" id="WP_036202178.1">
    <property type="nucleotide sequence ID" value="NZ_AVCY01000002.1"/>
</dbReference>
<dbReference type="NCBIfam" id="NF005836">
    <property type="entry name" value="PRK07740.1"/>
    <property type="match status" value="1"/>
</dbReference>
<evidence type="ECO:0000256" key="1">
    <source>
        <dbReference type="ARBA" id="ARBA00022722"/>
    </source>
</evidence>
<dbReference type="Pfam" id="PF00929">
    <property type="entry name" value="RNase_T"/>
    <property type="match status" value="1"/>
</dbReference>
<evidence type="ECO:0000313" key="6">
    <source>
        <dbReference type="Proteomes" id="UP000030408"/>
    </source>
</evidence>
<dbReference type="STRING" id="1384057.CD33_16565"/>
<feature type="domain" description="Exonuclease" evidence="4">
    <location>
        <begin position="55"/>
        <end position="224"/>
    </location>
</feature>
<dbReference type="AlphaFoldDB" id="A0A0A3HWH1"/>
<proteinExistence type="predicted"/>
<sequence length="240" mass="27229">MAFEPFLQLLRGIQAKRGHGGVGGIQNSHQMAYLRHLRKEIDKESAMNTPLDKLNVVIFDIETTGFSPERGDSILSIGAIKMVGTKILEEQQFYSLIYVEQEIPEYITNLTGITSDAVSKAPTISNVLLDFFEFVQDSTLVAHHATHERGFMQHASSKFLKTPFKHRIVDTSFLYKLVARDFHNMPLEQLCARNSIPVVDRHHALGDAKMTAQIWSVYLKKVMELGCESLNDVYNLYSRI</sequence>
<dbReference type="EMBL" id="JPVO01000054">
    <property type="protein sequence ID" value="KGR74693.1"/>
    <property type="molecule type" value="Genomic_DNA"/>
</dbReference>
<name>A0A0A3HWH1_9BACL</name>
<dbReference type="GO" id="GO:0003677">
    <property type="term" value="F:DNA binding"/>
    <property type="evidence" value="ECO:0007669"/>
    <property type="project" value="InterPro"/>
</dbReference>
<dbReference type="FunFam" id="3.30.420.10:FF:000045">
    <property type="entry name" value="3'-5' exonuclease DinG"/>
    <property type="match status" value="1"/>
</dbReference>
<evidence type="ECO:0000313" key="5">
    <source>
        <dbReference type="EMBL" id="KGR74693.1"/>
    </source>
</evidence>